<dbReference type="SUPFAM" id="SSF56300">
    <property type="entry name" value="Metallo-dependent phosphatases"/>
    <property type="match status" value="1"/>
</dbReference>
<dbReference type="EMBL" id="BANX01000042">
    <property type="protein sequence ID" value="GAC70869.1"/>
    <property type="molecule type" value="Genomic_DNA"/>
</dbReference>
<feature type="region of interest" description="Disordered" evidence="1">
    <location>
        <begin position="315"/>
        <end position="366"/>
    </location>
</feature>
<proteinExistence type="predicted"/>
<dbReference type="Gene3D" id="3.60.21.10">
    <property type="match status" value="1"/>
</dbReference>
<dbReference type="PANTHER" id="PTHR36492">
    <property type="match status" value="1"/>
</dbReference>
<evidence type="ECO:0000313" key="4">
    <source>
        <dbReference type="Proteomes" id="UP000011666"/>
    </source>
</evidence>
<comment type="caution">
    <text evidence="3">The sequence shown here is derived from an EMBL/GenBank/DDBJ whole genome shotgun (WGS) entry which is preliminary data.</text>
</comment>
<sequence>MRADTRTVARLVGMATLWAISDLHVAHRGNEHIVDEIRPRSSDDWLIVAGDVSERTDDIIDTLRRLTTRFAKVIWVPGNHELYTTAKDPLQIFGVARYDYLVQACRDIGVVTPEDIYPLFDPGDGGTPVRVVPMFLLYDYTFRPEGTHTTLTALALARERNVVATDEFLLSPEPYPTRDAWGRARIEATRARLDALDPSEQTVLINHWPLRREPTDALMYPEFALWCGSELTHDWHTRYHAICSVYGHLHIPRTTWYDGVRFEEVSVGYPREWKRRGLPEPLLRAIIPDPGVVEDDLPAHGVRFDLPPDYEERAREFARRVQERAARRASRSGTDENGSGANGTGASGTTTTARPESTPADREDEQ</sequence>
<evidence type="ECO:0000256" key="1">
    <source>
        <dbReference type="SAM" id="MobiDB-lite"/>
    </source>
</evidence>
<dbReference type="InterPro" id="IPR052963">
    <property type="entry name" value="Pantetheine_PDE"/>
</dbReference>
<evidence type="ECO:0000313" key="3">
    <source>
        <dbReference type="EMBL" id="GAC70869.1"/>
    </source>
</evidence>
<dbReference type="STRING" id="1223545.GS4_42_00470"/>
<dbReference type="PANTHER" id="PTHR36492:SF2">
    <property type="entry name" value="[ACYL-CARRIER-PROTEIN] PHOSPHODIESTERASE PPTH"/>
    <property type="match status" value="1"/>
</dbReference>
<dbReference type="InterPro" id="IPR029052">
    <property type="entry name" value="Metallo-depent_PP-like"/>
</dbReference>
<accession>M0QR59</accession>
<dbReference type="Pfam" id="PF00149">
    <property type="entry name" value="Metallophos"/>
    <property type="match status" value="1"/>
</dbReference>
<feature type="compositionally biased region" description="Basic and acidic residues" evidence="1">
    <location>
        <begin position="315"/>
        <end position="326"/>
    </location>
</feature>
<keyword evidence="4" id="KW-1185">Reference proteome</keyword>
<evidence type="ECO:0000259" key="2">
    <source>
        <dbReference type="Pfam" id="PF00149"/>
    </source>
</evidence>
<feature type="domain" description="Calcineurin-like phosphoesterase" evidence="2">
    <location>
        <begin position="16"/>
        <end position="252"/>
    </location>
</feature>
<protein>
    <recommendedName>
        <fullName evidence="2">Calcineurin-like phosphoesterase domain-containing protein</fullName>
    </recommendedName>
</protein>
<reference evidence="3 4" key="1">
    <citation type="submission" date="2013-01" db="EMBL/GenBank/DDBJ databases">
        <title>Whole genome shotgun sequence of Gordonia soli NBRC 108243.</title>
        <authorList>
            <person name="Isaki-Nakamura S."/>
            <person name="Hosoyama A."/>
            <person name="Tsuchikane K."/>
            <person name="Ando Y."/>
            <person name="Baba S."/>
            <person name="Ohji S."/>
            <person name="Hamada M."/>
            <person name="Tamura T."/>
            <person name="Yamazoe A."/>
            <person name="Yamazaki S."/>
            <person name="Fujita N."/>
        </authorList>
    </citation>
    <scope>NUCLEOTIDE SEQUENCE [LARGE SCALE GENOMIC DNA]</scope>
    <source>
        <strain evidence="3 4">NBRC 108243</strain>
    </source>
</reference>
<dbReference type="GO" id="GO:0016787">
    <property type="term" value="F:hydrolase activity"/>
    <property type="evidence" value="ECO:0007669"/>
    <property type="project" value="InterPro"/>
</dbReference>
<name>M0QR59_9ACTN</name>
<organism evidence="3 4">
    <name type="scientific">Gordonia soli NBRC 108243</name>
    <dbReference type="NCBI Taxonomy" id="1223545"/>
    <lineage>
        <taxon>Bacteria</taxon>
        <taxon>Bacillati</taxon>
        <taxon>Actinomycetota</taxon>
        <taxon>Actinomycetes</taxon>
        <taxon>Mycobacteriales</taxon>
        <taxon>Gordoniaceae</taxon>
        <taxon>Gordonia</taxon>
    </lineage>
</organism>
<dbReference type="CDD" id="cd00838">
    <property type="entry name" value="MPP_superfamily"/>
    <property type="match status" value="1"/>
</dbReference>
<dbReference type="eggNOG" id="COG1409">
    <property type="taxonomic scope" value="Bacteria"/>
</dbReference>
<dbReference type="InterPro" id="IPR004843">
    <property type="entry name" value="Calcineurin-like_PHP"/>
</dbReference>
<dbReference type="Proteomes" id="UP000011666">
    <property type="component" value="Unassembled WGS sequence"/>
</dbReference>
<dbReference type="AlphaFoldDB" id="M0QR59"/>
<gene>
    <name evidence="3" type="ORF">GS4_42_00470</name>
</gene>